<sequence>MPQMVFFSDLLKIIGSPPKTEELDFKYFVLIIGYILSNPEYAKLYAYSGVIIFIRFFKFSFQGLVIGYKVWQLYEVAKFGID</sequence>
<dbReference type="AlphaFoldDB" id="A0A4U8WAB0"/>
<organism evidence="1 2">
    <name type="scientific">Chryseobacterium taihuense</name>
    <dbReference type="NCBI Taxonomy" id="1141221"/>
    <lineage>
        <taxon>Bacteria</taxon>
        <taxon>Pseudomonadati</taxon>
        <taxon>Bacteroidota</taxon>
        <taxon>Flavobacteriia</taxon>
        <taxon>Flavobacteriales</taxon>
        <taxon>Weeksellaceae</taxon>
        <taxon>Chryseobacterium group</taxon>
        <taxon>Chryseobacterium</taxon>
    </lineage>
</organism>
<proteinExistence type="predicted"/>
<reference evidence="1 2" key="1">
    <citation type="submission" date="2019-02" db="EMBL/GenBank/DDBJ databases">
        <authorList>
            <consortium name="Pathogen Informatics"/>
        </authorList>
    </citation>
    <scope>NUCLEOTIDE SEQUENCE [LARGE SCALE GENOMIC DNA]</scope>
    <source>
        <strain evidence="1 2">3012STDY6944375</strain>
    </source>
</reference>
<accession>A0A4U8WAB0</accession>
<gene>
    <name evidence="1" type="ORF">NCTC12078_00341</name>
</gene>
<evidence type="ECO:0000313" key="2">
    <source>
        <dbReference type="Proteomes" id="UP000290013"/>
    </source>
</evidence>
<name>A0A4U8WAB0_9FLAO</name>
<dbReference type="RefSeq" id="WP_130913220.1">
    <property type="nucleotide sequence ID" value="NZ_LR215974.1"/>
</dbReference>
<dbReference type="Proteomes" id="UP000290013">
    <property type="component" value="Chromosome"/>
</dbReference>
<protein>
    <submittedName>
        <fullName evidence="1">Uncharacterized protein</fullName>
    </submittedName>
</protein>
<dbReference type="KEGG" id="ctai:NCTC12078_00341"/>
<evidence type="ECO:0000313" key="1">
    <source>
        <dbReference type="EMBL" id="VFB02366.1"/>
    </source>
</evidence>
<dbReference type="EMBL" id="LR215974">
    <property type="protein sequence ID" value="VFB02366.1"/>
    <property type="molecule type" value="Genomic_DNA"/>
</dbReference>